<proteinExistence type="inferred from homology"/>
<dbReference type="GO" id="GO:1990414">
    <property type="term" value="P:replication-born double-strand break repair via sister chromatid exchange"/>
    <property type="evidence" value="ECO:0007669"/>
    <property type="project" value="TreeGrafter"/>
</dbReference>
<dbReference type="InterPro" id="IPR039781">
    <property type="entry name" value="Rad21/Rec8-like"/>
</dbReference>
<keyword evidence="8" id="KW-1185">Reference proteome</keyword>
<evidence type="ECO:0000256" key="2">
    <source>
        <dbReference type="ARBA" id="ARBA00009870"/>
    </source>
</evidence>
<dbReference type="GO" id="GO:0005634">
    <property type="term" value="C:nucleus"/>
    <property type="evidence" value="ECO:0007669"/>
    <property type="project" value="UniProtKB-SubCell"/>
</dbReference>
<dbReference type="InterPro" id="IPR006910">
    <property type="entry name" value="Rad21_Rec8_N"/>
</dbReference>
<feature type="domain" description="Rad21/Rec8-like protein C-terminal eukaryotic" evidence="5">
    <location>
        <begin position="592"/>
        <end position="637"/>
    </location>
</feature>
<dbReference type="AlphaFoldDB" id="A0A2P4Z2E9"/>
<dbReference type="Proteomes" id="UP000236928">
    <property type="component" value="Unassembled WGS sequence"/>
</dbReference>
<evidence type="ECO:0000259" key="5">
    <source>
        <dbReference type="Pfam" id="PF04824"/>
    </source>
</evidence>
<dbReference type="Gene3D" id="1.10.10.580">
    <property type="entry name" value="Structural maintenance of chromosome 1. Chain E"/>
    <property type="match status" value="1"/>
</dbReference>
<keyword evidence="3" id="KW-0539">Nucleus</keyword>
<organism evidence="7 8">
    <name type="scientific">Cryptosporidium meleagridis</name>
    <dbReference type="NCBI Taxonomy" id="93969"/>
    <lineage>
        <taxon>Eukaryota</taxon>
        <taxon>Sar</taxon>
        <taxon>Alveolata</taxon>
        <taxon>Apicomplexa</taxon>
        <taxon>Conoidasida</taxon>
        <taxon>Coccidia</taxon>
        <taxon>Eucoccidiorida</taxon>
        <taxon>Eimeriorina</taxon>
        <taxon>Cryptosporidiidae</taxon>
        <taxon>Cryptosporidium</taxon>
    </lineage>
</organism>
<evidence type="ECO:0000259" key="6">
    <source>
        <dbReference type="Pfam" id="PF04825"/>
    </source>
</evidence>
<dbReference type="GO" id="GO:0008278">
    <property type="term" value="C:cohesin complex"/>
    <property type="evidence" value="ECO:0007669"/>
    <property type="project" value="InterPro"/>
</dbReference>
<dbReference type="OrthoDB" id="10071381at2759"/>
<accession>A0A2P4Z2E9</accession>
<dbReference type="Pfam" id="PF04824">
    <property type="entry name" value="Rad21_Rec8"/>
    <property type="match status" value="1"/>
</dbReference>
<evidence type="ECO:0000256" key="1">
    <source>
        <dbReference type="ARBA" id="ARBA00004123"/>
    </source>
</evidence>
<dbReference type="InterPro" id="IPR006909">
    <property type="entry name" value="Rad21/Rec8_C_eu"/>
</dbReference>
<protein>
    <submittedName>
        <fullName evidence="7">N terminus of Rad21 / Rec8 like protein family protein</fullName>
    </submittedName>
</protein>
<evidence type="ECO:0000256" key="4">
    <source>
        <dbReference type="SAM" id="MobiDB-lite"/>
    </source>
</evidence>
<dbReference type="Pfam" id="PF04825">
    <property type="entry name" value="Rad21_Rec8_N"/>
    <property type="match status" value="1"/>
</dbReference>
<dbReference type="SUPFAM" id="SSF46785">
    <property type="entry name" value="Winged helix' DNA-binding domain"/>
    <property type="match status" value="1"/>
</dbReference>
<dbReference type="EMBL" id="JIBK01000039">
    <property type="protein sequence ID" value="POM84201.1"/>
    <property type="molecule type" value="Genomic_DNA"/>
</dbReference>
<comment type="similarity">
    <text evidence="2">Belongs to the rad21 family.</text>
</comment>
<evidence type="ECO:0000313" key="8">
    <source>
        <dbReference type="Proteomes" id="UP000236928"/>
    </source>
</evidence>
<comment type="subcellular location">
    <subcellularLocation>
        <location evidence="1">Nucleus</location>
    </subcellularLocation>
</comment>
<dbReference type="GO" id="GO:0003682">
    <property type="term" value="F:chromatin binding"/>
    <property type="evidence" value="ECO:0007669"/>
    <property type="project" value="TreeGrafter"/>
</dbReference>
<evidence type="ECO:0000313" key="7">
    <source>
        <dbReference type="EMBL" id="POM84201.1"/>
    </source>
</evidence>
<gene>
    <name evidence="7" type="ORF">CmeUKMEL1_11210</name>
</gene>
<evidence type="ECO:0000256" key="3">
    <source>
        <dbReference type="ARBA" id="ARBA00023242"/>
    </source>
</evidence>
<dbReference type="InterPro" id="IPR036390">
    <property type="entry name" value="WH_DNA-bd_sf"/>
</dbReference>
<sequence length="646" mass="73001">MSLENTHLAESSVGEFSILKYVKSETLVNLWLTAYFEKRIKKKQLMSINIDESVQEIIKITNSENEWIPLRISCGLLTGVVKLFCHKVEYLDNKCTTVFTRMQNFSKNLHNSNNLNSSKVNNKEGLNPKIDRPQNHSKQLKSVIDIDYINRTLNINDNSIDQLEMVPLSQLTERSENQNLELTLSQRSDQNLNQTGDSMPILLDMEFDDFINNEENEDADVEMMIEDRLIVNESGVEIDLEANIEKRRGASVDFGEILANGIEEIGSIERGKLSEHGSNGDLLDIDNSHEYRGSINTFRESPISGSNRDSIGGFSAVLETIEDSGNRLSISEVSESILNKDSILDNISAFNLPEISKSIKVSEAYSGRVGTKRMKVIEIARDIVTSSRPLENGDNSLSTAFSNSKSDLKILKNLINLNKNSEMGVLCLNKTLPIRLSGGFLMKFISNEGPRVKNIRKGTIHKNNKSSFVSDSVKRSPNLSIEASPSFENFEYRPEQEIYTNSVYEELNPDEEFQTNTPVRGKKLQSQEDCDEKDELTFTPWTNYFGTTQKNIIGLSPNTYYDDEKKIQSLFSSREVKTMEYLNSKFSKSDILTFDELVKGSDSSVVAPIFVQILHLKSKSMIDIHQEEPFGKISIFPVVNNAHKIT</sequence>
<dbReference type="GO" id="GO:0007062">
    <property type="term" value="P:sister chromatid cohesion"/>
    <property type="evidence" value="ECO:0007669"/>
    <property type="project" value="InterPro"/>
</dbReference>
<dbReference type="VEuPathDB" id="CryptoDB:CmeUKMEL1_11210"/>
<feature type="compositionally biased region" description="Low complexity" evidence="4">
    <location>
        <begin position="110"/>
        <end position="120"/>
    </location>
</feature>
<name>A0A2P4Z2E9_9CRYT</name>
<feature type="region of interest" description="Disordered" evidence="4">
    <location>
        <begin position="110"/>
        <end position="134"/>
    </location>
</feature>
<reference evidence="7 8" key="1">
    <citation type="submission" date="2014-04" db="EMBL/GenBank/DDBJ databases">
        <title>Comparative Genomics of Cryptosporidium Species.</title>
        <authorList>
            <person name="Silva J.C."/>
            <person name="Su Q."/>
            <person name="Chalmers R."/>
            <person name="Chibucos M.C."/>
            <person name="Elwin K."/>
            <person name="Godinez A."/>
            <person name="Guo F."/>
            <person name="Huynh K."/>
            <person name="Orvis J."/>
            <person name="Ott S."/>
            <person name="Sadzewicz L."/>
            <person name="Sengamalay N."/>
            <person name="Shetty A."/>
            <person name="Sun M."/>
            <person name="Tallon L."/>
            <person name="Xiao L."/>
            <person name="Zhang H."/>
            <person name="Fraser C.M."/>
            <person name="Zhu G."/>
            <person name="Kissinger J."/>
            <person name="Widmer G."/>
        </authorList>
    </citation>
    <scope>NUCLEOTIDE SEQUENCE [LARGE SCALE GENOMIC DNA]</scope>
    <source>
        <strain evidence="7 8">UKMEL1</strain>
    </source>
</reference>
<dbReference type="PANTHER" id="PTHR12585">
    <property type="entry name" value="SCC1 / RAD21 FAMILY MEMBER"/>
    <property type="match status" value="1"/>
</dbReference>
<dbReference type="InterPro" id="IPR023093">
    <property type="entry name" value="ScpA-like_C"/>
</dbReference>
<feature type="domain" description="Rad21/Rec8-like protein N-terminal" evidence="6">
    <location>
        <begin position="23"/>
        <end position="117"/>
    </location>
</feature>
<dbReference type="PANTHER" id="PTHR12585:SF69">
    <property type="entry name" value="FI11703P"/>
    <property type="match status" value="1"/>
</dbReference>
<comment type="caution">
    <text evidence="7">The sequence shown here is derived from an EMBL/GenBank/DDBJ whole genome shotgun (WGS) entry which is preliminary data.</text>
</comment>